<dbReference type="InterPro" id="IPR001920">
    <property type="entry name" value="Asp/Glu_race"/>
</dbReference>
<keyword evidence="5 7" id="KW-0413">Isomerase</keyword>
<evidence type="ECO:0000256" key="5">
    <source>
        <dbReference type="ARBA" id="ARBA00023235"/>
    </source>
</evidence>
<evidence type="ECO:0000256" key="2">
    <source>
        <dbReference type="ARBA" id="ARBA00013090"/>
    </source>
</evidence>
<comment type="caution">
    <text evidence="8">The sequence shown here is derived from an EMBL/GenBank/DDBJ whole genome shotgun (WGS) entry which is preliminary data.</text>
</comment>
<keyword evidence="9" id="KW-1185">Reference proteome</keyword>
<comment type="pathway">
    <text evidence="7">Cell wall biogenesis; peptidoglycan biosynthesis.</text>
</comment>
<dbReference type="EC" id="5.1.1.3" evidence="2 7"/>
<reference evidence="9" key="1">
    <citation type="journal article" date="2019" name="Int. J. Syst. Evol. Microbiol.">
        <title>The Global Catalogue of Microorganisms (GCM) 10K type strain sequencing project: providing services to taxonomists for standard genome sequencing and annotation.</title>
        <authorList>
            <consortium name="The Broad Institute Genomics Platform"/>
            <consortium name="The Broad Institute Genome Sequencing Center for Infectious Disease"/>
            <person name="Wu L."/>
            <person name="Ma J."/>
        </authorList>
    </citation>
    <scope>NUCLEOTIDE SEQUENCE [LARGE SCALE GENOMIC DNA]</scope>
    <source>
        <strain evidence="9">KCTC 42195</strain>
    </source>
</reference>
<comment type="catalytic activity">
    <reaction evidence="1 7">
        <text>L-glutamate = D-glutamate</text>
        <dbReference type="Rhea" id="RHEA:12813"/>
        <dbReference type="ChEBI" id="CHEBI:29985"/>
        <dbReference type="ChEBI" id="CHEBI:29986"/>
        <dbReference type="EC" id="5.1.1.3"/>
    </reaction>
</comment>
<dbReference type="EMBL" id="JBHRYH010000005">
    <property type="protein sequence ID" value="MFC3625059.1"/>
    <property type="molecule type" value="Genomic_DNA"/>
</dbReference>
<dbReference type="PROSITE" id="PS00924">
    <property type="entry name" value="ASP_GLU_RACEMASE_2"/>
    <property type="match status" value="1"/>
</dbReference>
<evidence type="ECO:0000313" key="8">
    <source>
        <dbReference type="EMBL" id="MFC3625059.1"/>
    </source>
</evidence>
<comment type="function">
    <text evidence="7">Provides the (R)-glutamate required for cell wall biosynthesis.</text>
</comment>
<dbReference type="Proteomes" id="UP001595636">
    <property type="component" value="Unassembled WGS sequence"/>
</dbReference>
<dbReference type="Pfam" id="PF01177">
    <property type="entry name" value="Asp_Glu_race"/>
    <property type="match status" value="1"/>
</dbReference>
<keyword evidence="6 7" id="KW-0961">Cell wall biogenesis/degradation</keyword>
<dbReference type="PANTHER" id="PTHR21198:SF2">
    <property type="entry name" value="GLUTAMATE RACEMASE"/>
    <property type="match status" value="1"/>
</dbReference>
<evidence type="ECO:0000256" key="4">
    <source>
        <dbReference type="ARBA" id="ARBA00022984"/>
    </source>
</evidence>
<dbReference type="InterPro" id="IPR033134">
    <property type="entry name" value="Asp/Glu_racemase_AS_2"/>
</dbReference>
<accession>A0ABV7TP63</accession>
<organism evidence="8 9">
    <name type="scientific">Vogesella amnigena</name>
    <dbReference type="NCBI Taxonomy" id="1507449"/>
    <lineage>
        <taxon>Bacteria</taxon>
        <taxon>Pseudomonadati</taxon>
        <taxon>Pseudomonadota</taxon>
        <taxon>Betaproteobacteria</taxon>
        <taxon>Neisseriales</taxon>
        <taxon>Chromobacteriaceae</taxon>
        <taxon>Vogesella</taxon>
    </lineage>
</organism>
<feature type="active site" description="Proton donor/acceptor" evidence="7">
    <location>
        <position position="180"/>
    </location>
</feature>
<feature type="binding site" evidence="7">
    <location>
        <begin position="38"/>
        <end position="39"/>
    </location>
    <ligand>
        <name>substrate</name>
    </ligand>
</feature>
<gene>
    <name evidence="7 8" type="primary">murI</name>
    <name evidence="8" type="ORF">ACFOKJ_02735</name>
</gene>
<sequence length="262" mass="28045">MIGMFDSGLGGLSVWRQLVRALPHESVLYLADQGYCPYGGRSQDEIIARSEVITDYLLAQGATLLLIACNTATSAAVRHLRAKHPALPIVGMEPAIKPAVQATQSGRVGVLATRATLAGSKFRELAEQFREHAQIVSQPGDGFVELVESGDLASQQARDTVGRALAPLLAAGVDHVVLGCTHYPFLAPLLRELLPAQIDLIDPSDAVVRQTARLLDQHQLAAPADAVAQYRFASTGDTASMQTFMQQILGRSDVVEYLPLPG</sequence>
<evidence type="ECO:0000256" key="6">
    <source>
        <dbReference type="ARBA" id="ARBA00023316"/>
    </source>
</evidence>
<evidence type="ECO:0000313" key="9">
    <source>
        <dbReference type="Proteomes" id="UP001595636"/>
    </source>
</evidence>
<dbReference type="PANTHER" id="PTHR21198">
    <property type="entry name" value="GLUTAMATE RACEMASE"/>
    <property type="match status" value="1"/>
</dbReference>
<name>A0ABV7TP63_9NEIS</name>
<dbReference type="RefSeq" id="WP_390276461.1">
    <property type="nucleotide sequence ID" value="NZ_JBHRYH010000005.1"/>
</dbReference>
<feature type="binding site" evidence="7">
    <location>
        <begin position="181"/>
        <end position="182"/>
    </location>
    <ligand>
        <name>substrate</name>
    </ligand>
</feature>
<protein>
    <recommendedName>
        <fullName evidence="2 7">Glutamate racemase</fullName>
        <ecNumber evidence="2 7">5.1.1.3</ecNumber>
    </recommendedName>
</protein>
<dbReference type="NCBIfam" id="TIGR00067">
    <property type="entry name" value="glut_race"/>
    <property type="match status" value="1"/>
</dbReference>
<dbReference type="InterPro" id="IPR004391">
    <property type="entry name" value="Glu_race"/>
</dbReference>
<evidence type="ECO:0000256" key="7">
    <source>
        <dbReference type="HAMAP-Rule" id="MF_00258"/>
    </source>
</evidence>
<keyword evidence="4 7" id="KW-0573">Peptidoglycan synthesis</keyword>
<evidence type="ECO:0000256" key="3">
    <source>
        <dbReference type="ARBA" id="ARBA00022960"/>
    </source>
</evidence>
<feature type="binding site" evidence="7">
    <location>
        <begin position="6"/>
        <end position="7"/>
    </location>
    <ligand>
        <name>substrate</name>
    </ligand>
</feature>
<evidence type="ECO:0000256" key="1">
    <source>
        <dbReference type="ARBA" id="ARBA00001602"/>
    </source>
</evidence>
<keyword evidence="3 7" id="KW-0133">Cell shape</keyword>
<dbReference type="GO" id="GO:0008881">
    <property type="term" value="F:glutamate racemase activity"/>
    <property type="evidence" value="ECO:0007669"/>
    <property type="project" value="UniProtKB-EC"/>
</dbReference>
<feature type="active site" description="Proton donor/acceptor" evidence="7">
    <location>
        <position position="69"/>
    </location>
</feature>
<feature type="binding site" evidence="7">
    <location>
        <begin position="70"/>
        <end position="71"/>
    </location>
    <ligand>
        <name>substrate</name>
    </ligand>
</feature>
<dbReference type="SUPFAM" id="SSF53681">
    <property type="entry name" value="Aspartate/glutamate racemase"/>
    <property type="match status" value="2"/>
</dbReference>
<comment type="similarity">
    <text evidence="7">Belongs to the aspartate/glutamate racemases family.</text>
</comment>
<dbReference type="HAMAP" id="MF_00258">
    <property type="entry name" value="Glu_racemase"/>
    <property type="match status" value="1"/>
</dbReference>
<dbReference type="InterPro" id="IPR015942">
    <property type="entry name" value="Asp/Glu/hydantoin_racemase"/>
</dbReference>
<proteinExistence type="inferred from homology"/>
<dbReference type="Gene3D" id="3.40.50.1860">
    <property type="match status" value="2"/>
</dbReference>